<dbReference type="PANTHER" id="PTHR30126:SF40">
    <property type="entry name" value="HTH-TYPE TRANSCRIPTIONAL REGULATOR GLTR"/>
    <property type="match status" value="1"/>
</dbReference>
<dbReference type="AlphaFoldDB" id="A0A090V5F3"/>
<organism evidence="6 7">
    <name type="scientific">Pseudescherichia vulneris NBRC 102420</name>
    <dbReference type="NCBI Taxonomy" id="1115515"/>
    <lineage>
        <taxon>Bacteria</taxon>
        <taxon>Pseudomonadati</taxon>
        <taxon>Pseudomonadota</taxon>
        <taxon>Gammaproteobacteria</taxon>
        <taxon>Enterobacterales</taxon>
        <taxon>Enterobacteriaceae</taxon>
        <taxon>Pseudescherichia</taxon>
    </lineage>
</organism>
<evidence type="ECO:0000256" key="1">
    <source>
        <dbReference type="ARBA" id="ARBA00009437"/>
    </source>
</evidence>
<dbReference type="InterPro" id="IPR000847">
    <property type="entry name" value="LysR_HTH_N"/>
</dbReference>
<accession>A0A090V5F3</accession>
<evidence type="ECO:0000313" key="7">
    <source>
        <dbReference type="Proteomes" id="UP000029462"/>
    </source>
</evidence>
<name>A0A090V5F3_PSEVU</name>
<protein>
    <submittedName>
        <fullName evidence="6">Putative LysR family transcriptional regulator</fullName>
    </submittedName>
</protein>
<dbReference type="PRINTS" id="PR00039">
    <property type="entry name" value="HTHLYSR"/>
</dbReference>
<keyword evidence="3" id="KW-0238">DNA-binding</keyword>
<dbReference type="PANTHER" id="PTHR30126">
    <property type="entry name" value="HTH-TYPE TRANSCRIPTIONAL REGULATOR"/>
    <property type="match status" value="1"/>
</dbReference>
<keyword evidence="4" id="KW-0804">Transcription</keyword>
<dbReference type="InterPro" id="IPR036388">
    <property type="entry name" value="WH-like_DNA-bd_sf"/>
</dbReference>
<dbReference type="eggNOG" id="COG0583">
    <property type="taxonomic scope" value="Bacteria"/>
</dbReference>
<evidence type="ECO:0000256" key="3">
    <source>
        <dbReference type="ARBA" id="ARBA00023125"/>
    </source>
</evidence>
<dbReference type="GO" id="GO:0000976">
    <property type="term" value="F:transcription cis-regulatory region binding"/>
    <property type="evidence" value="ECO:0007669"/>
    <property type="project" value="TreeGrafter"/>
</dbReference>
<evidence type="ECO:0000256" key="4">
    <source>
        <dbReference type="ARBA" id="ARBA00023163"/>
    </source>
</evidence>
<evidence type="ECO:0000259" key="5">
    <source>
        <dbReference type="PROSITE" id="PS50931"/>
    </source>
</evidence>
<dbReference type="RefSeq" id="WP_052512385.1">
    <property type="nucleotide sequence ID" value="NZ_BBMZ01000026.1"/>
</dbReference>
<evidence type="ECO:0000313" key="6">
    <source>
        <dbReference type="EMBL" id="GAL60006.1"/>
    </source>
</evidence>
<dbReference type="Pfam" id="PF00126">
    <property type="entry name" value="HTH_1"/>
    <property type="match status" value="1"/>
</dbReference>
<keyword evidence="7" id="KW-1185">Reference proteome</keyword>
<keyword evidence="2" id="KW-0805">Transcription regulation</keyword>
<proteinExistence type="inferred from homology"/>
<reference evidence="6 7" key="1">
    <citation type="submission" date="2014-09" db="EMBL/GenBank/DDBJ databases">
        <title>Whole genome shotgun sequence of Escherichia vulneris NBRC 102420.</title>
        <authorList>
            <person name="Yoshida Y."/>
            <person name="Hosoyama A."/>
            <person name="Tsuchikane K."/>
            <person name="Ohji S."/>
            <person name="Ichikawa N."/>
            <person name="Kimura A."/>
            <person name="Yamazoe A."/>
            <person name="Ezaki T."/>
            <person name="Fujita N."/>
        </authorList>
    </citation>
    <scope>NUCLEOTIDE SEQUENCE [LARGE SCALE GENOMIC DNA]</scope>
    <source>
        <strain evidence="6 7">NBRC 102420</strain>
    </source>
</reference>
<dbReference type="EMBL" id="BBMZ01000026">
    <property type="protein sequence ID" value="GAL60006.1"/>
    <property type="molecule type" value="Genomic_DNA"/>
</dbReference>
<dbReference type="SUPFAM" id="SSF46785">
    <property type="entry name" value="Winged helix' DNA-binding domain"/>
    <property type="match status" value="1"/>
</dbReference>
<dbReference type="PROSITE" id="PS50931">
    <property type="entry name" value="HTH_LYSR"/>
    <property type="match status" value="1"/>
</dbReference>
<feature type="domain" description="HTH lysR-type" evidence="5">
    <location>
        <begin position="4"/>
        <end position="61"/>
    </location>
</feature>
<gene>
    <name evidence="6" type="ORF">EV102420_26_00260</name>
</gene>
<dbReference type="InterPro" id="IPR036390">
    <property type="entry name" value="WH_DNA-bd_sf"/>
</dbReference>
<dbReference type="OrthoDB" id="6630739at2"/>
<evidence type="ECO:0000256" key="2">
    <source>
        <dbReference type="ARBA" id="ARBA00023015"/>
    </source>
</evidence>
<comment type="caution">
    <text evidence="6">The sequence shown here is derived from an EMBL/GenBank/DDBJ whole genome shotgun (WGS) entry which is preliminary data.</text>
</comment>
<sequence>MGVLLAKKMKYFMVTMEVRNFAKAAEALCITRSPLSKAIFELEDYLGGKLFNRTYNSLEPTELAIEYYQKCKPIYEMLVALENECRSGNTESPLMLLFDLSVPELLYQQIVMAMKSENILFNCERYVVNLSDLEGISRKNSIIISLREIASNADCDIDKWQGDEIVICMPNDHNIRQTKTDIFIWKDLTTDYIQRSFSQLTKPFIPDINFIEHNLNLTGLLYNVRAGKGCSLLTRKMATMFKVDGITYLPIKDRRPTIHLYHGNQKSVNKFIPQLKNVINTFI</sequence>
<dbReference type="GO" id="GO:0003700">
    <property type="term" value="F:DNA-binding transcription factor activity"/>
    <property type="evidence" value="ECO:0007669"/>
    <property type="project" value="InterPro"/>
</dbReference>
<comment type="similarity">
    <text evidence="1">Belongs to the LysR transcriptional regulatory family.</text>
</comment>
<dbReference type="STRING" id="1115515.EV102420_26_00260"/>
<dbReference type="Proteomes" id="UP000029462">
    <property type="component" value="Unassembled WGS sequence"/>
</dbReference>
<dbReference type="Gene3D" id="1.10.10.10">
    <property type="entry name" value="Winged helix-like DNA-binding domain superfamily/Winged helix DNA-binding domain"/>
    <property type="match status" value="1"/>
</dbReference>